<feature type="transmembrane region" description="Helical" evidence="1">
    <location>
        <begin position="128"/>
        <end position="150"/>
    </location>
</feature>
<dbReference type="Proteomes" id="UP001366060">
    <property type="component" value="Unassembled WGS sequence"/>
</dbReference>
<sequence>MDFNNLIEELKVALSQAPNSSEKWGSWLIEQLTVLSNHIALFLILILTLFVLQRLVFLLSAKMLGGKAIYISAWIGTPIHELSHALFCFVFGHKIQRVVLFNPDKRGTLGYVTHSYNNRNLWQVMGNFFIGIAPLFGGLLGLYLVTWLLIDDAVNLFHLLQFSAFNDLATVQLSQLTTLNNQIIHFIENAYILSPVKVAIWAYLCAAISLHLSPSKEDLKGAWVGFIIFIVLCLSLMMLNQILQLSWFSSLKNIINMTSMLYFIGIILASFLLLCLFFCKGISLTITGKW</sequence>
<organism evidence="2 3">
    <name type="scientific">Psychromonas arctica</name>
    <dbReference type="NCBI Taxonomy" id="168275"/>
    <lineage>
        <taxon>Bacteria</taxon>
        <taxon>Pseudomonadati</taxon>
        <taxon>Pseudomonadota</taxon>
        <taxon>Gammaproteobacteria</taxon>
        <taxon>Alteromonadales</taxon>
        <taxon>Psychromonadaceae</taxon>
        <taxon>Psychromonas</taxon>
    </lineage>
</organism>
<dbReference type="EMBL" id="JBAKBA010000002">
    <property type="protein sequence ID" value="MEL0657882.1"/>
    <property type="molecule type" value="Genomic_DNA"/>
</dbReference>
<keyword evidence="1" id="KW-1133">Transmembrane helix</keyword>
<feature type="transmembrane region" description="Helical" evidence="1">
    <location>
        <begin position="259"/>
        <end position="279"/>
    </location>
</feature>
<feature type="transmembrane region" description="Helical" evidence="1">
    <location>
        <begin position="222"/>
        <end position="239"/>
    </location>
</feature>
<gene>
    <name evidence="2" type="ORF">V6255_01920</name>
</gene>
<reference evidence="2 3" key="1">
    <citation type="submission" date="2024-02" db="EMBL/GenBank/DDBJ databases">
        <title>Bacteria isolated from the canopy kelp, Nereocystis luetkeana.</title>
        <authorList>
            <person name="Pfister C.A."/>
            <person name="Younker I.T."/>
            <person name="Light S.H."/>
        </authorList>
    </citation>
    <scope>NUCLEOTIDE SEQUENCE [LARGE SCALE GENOMIC DNA]</scope>
    <source>
        <strain evidence="2 3">TI.2.07</strain>
    </source>
</reference>
<evidence type="ECO:0000256" key="1">
    <source>
        <dbReference type="SAM" id="Phobius"/>
    </source>
</evidence>
<comment type="caution">
    <text evidence="2">The sequence shown here is derived from an EMBL/GenBank/DDBJ whole genome shotgun (WGS) entry which is preliminary data.</text>
</comment>
<evidence type="ECO:0000313" key="3">
    <source>
        <dbReference type="Proteomes" id="UP001366060"/>
    </source>
</evidence>
<feature type="transmembrane region" description="Helical" evidence="1">
    <location>
        <begin position="39"/>
        <end position="59"/>
    </location>
</feature>
<proteinExistence type="predicted"/>
<feature type="transmembrane region" description="Helical" evidence="1">
    <location>
        <begin position="190"/>
        <end position="210"/>
    </location>
</feature>
<name>A0ABU9H7N2_9GAMM</name>
<dbReference type="RefSeq" id="WP_341626628.1">
    <property type="nucleotide sequence ID" value="NZ_JBAKBA010000002.1"/>
</dbReference>
<protein>
    <recommendedName>
        <fullName evidence="4">Integral membrane protein</fullName>
    </recommendedName>
</protein>
<accession>A0ABU9H7N2</accession>
<keyword evidence="1" id="KW-0472">Membrane</keyword>
<evidence type="ECO:0000313" key="2">
    <source>
        <dbReference type="EMBL" id="MEL0657882.1"/>
    </source>
</evidence>
<keyword evidence="3" id="KW-1185">Reference proteome</keyword>
<evidence type="ECO:0008006" key="4">
    <source>
        <dbReference type="Google" id="ProtNLM"/>
    </source>
</evidence>
<keyword evidence="1" id="KW-0812">Transmembrane</keyword>